<dbReference type="Gene3D" id="2.120.10.30">
    <property type="entry name" value="TolB, C-terminal domain"/>
    <property type="match status" value="1"/>
</dbReference>
<dbReference type="Proteomes" id="UP000887564">
    <property type="component" value="Unplaced"/>
</dbReference>
<dbReference type="WBParaSite" id="PEQ_0001290401-mRNA-1">
    <property type="protein sequence ID" value="PEQ_0001290401-mRNA-1"/>
    <property type="gene ID" value="PEQ_0001290401"/>
</dbReference>
<evidence type="ECO:0000313" key="1">
    <source>
        <dbReference type="Proteomes" id="UP000887564"/>
    </source>
</evidence>
<name>A0A914S6T9_PAREQ</name>
<protein>
    <submittedName>
        <fullName evidence="2">Uncharacterized protein</fullName>
    </submittedName>
</protein>
<organism evidence="1 2">
    <name type="scientific">Parascaris equorum</name>
    <name type="common">Equine roundworm</name>
    <dbReference type="NCBI Taxonomy" id="6256"/>
    <lineage>
        <taxon>Eukaryota</taxon>
        <taxon>Metazoa</taxon>
        <taxon>Ecdysozoa</taxon>
        <taxon>Nematoda</taxon>
        <taxon>Chromadorea</taxon>
        <taxon>Rhabditida</taxon>
        <taxon>Spirurina</taxon>
        <taxon>Ascaridomorpha</taxon>
        <taxon>Ascaridoidea</taxon>
        <taxon>Ascarididae</taxon>
        <taxon>Parascaris</taxon>
    </lineage>
</organism>
<accession>A0A914S6T9</accession>
<keyword evidence="1" id="KW-1185">Reference proteome</keyword>
<dbReference type="InterPro" id="IPR011042">
    <property type="entry name" value="6-blade_b-propeller_TolB-like"/>
</dbReference>
<evidence type="ECO:0000313" key="2">
    <source>
        <dbReference type="WBParaSite" id="PEQ_0001290401-mRNA-1"/>
    </source>
</evidence>
<proteinExistence type="predicted"/>
<reference evidence="2" key="1">
    <citation type="submission" date="2022-11" db="UniProtKB">
        <authorList>
            <consortium name="WormBaseParasite"/>
        </authorList>
    </citation>
    <scope>IDENTIFICATION</scope>
</reference>
<dbReference type="AlphaFoldDB" id="A0A914S6T9"/>
<sequence length="102" mass="11552">MKMGISLCLERDQSSLPKGDLFHTRFYVIMSRSVMSPTLESSSLHTAHFRDDRVSWVVTEPYTNDGATIWGSSAVMFRQSQMLIGSLFGRLLHCDIDNPQLV</sequence>